<protein>
    <submittedName>
        <fullName evidence="8">Arylsulfatase</fullName>
    </submittedName>
</protein>
<keyword evidence="5" id="KW-0378">Hydrolase</keyword>
<keyword evidence="4" id="KW-0732">Signal</keyword>
<dbReference type="SUPFAM" id="SSF53649">
    <property type="entry name" value="Alkaline phosphatase-like"/>
    <property type="match status" value="1"/>
</dbReference>
<proteinExistence type="inferred from homology"/>
<dbReference type="GO" id="GO:0004065">
    <property type="term" value="F:arylsulfatase activity"/>
    <property type="evidence" value="ECO:0007669"/>
    <property type="project" value="TreeGrafter"/>
</dbReference>
<dbReference type="AlphaFoldDB" id="A0A2T0RED1"/>
<dbReference type="Proteomes" id="UP000239480">
    <property type="component" value="Unassembled WGS sequence"/>
</dbReference>
<dbReference type="PANTHER" id="PTHR42693">
    <property type="entry name" value="ARYLSULFATASE FAMILY MEMBER"/>
    <property type="match status" value="1"/>
</dbReference>
<evidence type="ECO:0000313" key="8">
    <source>
        <dbReference type="EMBL" id="PRY19515.1"/>
    </source>
</evidence>
<dbReference type="Pfam" id="PF00884">
    <property type="entry name" value="Sulfatase"/>
    <property type="match status" value="1"/>
</dbReference>
<sequence length="387" mass="43542">MSGRHPIRSGTTQVVWGVPYGLTNWEKTLAEMFSDAGYATAMFGKWHLGDIPGRFPTDQGFDEFYGILNTTDESEYSTQIGFDQSILPVPHIQQSVRDGEINEVKPFDLETRRLIDTELTEKAIDFMGRQVEVGKPFFNFIPYTQPHLPSLPHPEFDGVTGHGPYADVHVEIDHQAGRILDAIDDLGIRDNTIVIWTSDNGPEVVEPWYGTSGYWSGHYFTAMEGSLRVPFLMRWPGQIEAGSKSNEIIHTVDLLPTLATAAGLDVPQDRIIDGVDQLPHLTGQTEASAREGFPAYNGDDMFAYKWRNWKVHLIEQRHALHPPQTLNVPQIYNLITDPKEEFDLVPQGFAASWVFPPVFGEIVKFQQSLVMEPPVPFGAPEPWTPQN</sequence>
<evidence type="ECO:0000313" key="9">
    <source>
        <dbReference type="Proteomes" id="UP000239480"/>
    </source>
</evidence>
<organism evidence="8 9">
    <name type="scientific">Aliiruegeria haliotis</name>
    <dbReference type="NCBI Taxonomy" id="1280846"/>
    <lineage>
        <taxon>Bacteria</taxon>
        <taxon>Pseudomonadati</taxon>
        <taxon>Pseudomonadota</taxon>
        <taxon>Alphaproteobacteria</taxon>
        <taxon>Rhodobacterales</taxon>
        <taxon>Roseobacteraceae</taxon>
        <taxon>Aliiruegeria</taxon>
    </lineage>
</organism>
<keyword evidence="9" id="KW-1185">Reference proteome</keyword>
<dbReference type="InterPro" id="IPR000917">
    <property type="entry name" value="Sulfatase_N"/>
</dbReference>
<comment type="similarity">
    <text evidence="2">Belongs to the sulfatase family.</text>
</comment>
<comment type="cofactor">
    <cofactor evidence="1">
        <name>Ca(2+)</name>
        <dbReference type="ChEBI" id="CHEBI:29108"/>
    </cofactor>
</comment>
<evidence type="ECO:0000259" key="7">
    <source>
        <dbReference type="Pfam" id="PF00884"/>
    </source>
</evidence>
<dbReference type="InterPro" id="IPR017850">
    <property type="entry name" value="Alkaline_phosphatase_core_sf"/>
</dbReference>
<keyword evidence="3" id="KW-0479">Metal-binding</keyword>
<dbReference type="PANTHER" id="PTHR42693:SF42">
    <property type="entry name" value="ARYLSULFATASE G"/>
    <property type="match status" value="1"/>
</dbReference>
<name>A0A2T0RED1_9RHOB</name>
<accession>A0A2T0RED1</accession>
<dbReference type="Gene3D" id="3.30.1120.10">
    <property type="match status" value="1"/>
</dbReference>
<evidence type="ECO:0000256" key="4">
    <source>
        <dbReference type="ARBA" id="ARBA00022729"/>
    </source>
</evidence>
<feature type="domain" description="Sulfatase N-terminal" evidence="7">
    <location>
        <begin position="2"/>
        <end position="263"/>
    </location>
</feature>
<dbReference type="Gene3D" id="3.40.720.10">
    <property type="entry name" value="Alkaline Phosphatase, subunit A"/>
    <property type="match status" value="1"/>
</dbReference>
<dbReference type="EMBL" id="PVTD01000021">
    <property type="protein sequence ID" value="PRY19515.1"/>
    <property type="molecule type" value="Genomic_DNA"/>
</dbReference>
<dbReference type="GO" id="GO:0046872">
    <property type="term" value="F:metal ion binding"/>
    <property type="evidence" value="ECO:0007669"/>
    <property type="project" value="UniProtKB-KW"/>
</dbReference>
<dbReference type="InterPro" id="IPR050738">
    <property type="entry name" value="Sulfatase"/>
</dbReference>
<comment type="caution">
    <text evidence="8">The sequence shown here is derived from an EMBL/GenBank/DDBJ whole genome shotgun (WGS) entry which is preliminary data.</text>
</comment>
<gene>
    <name evidence="8" type="ORF">CLV78_1214</name>
</gene>
<evidence type="ECO:0000256" key="6">
    <source>
        <dbReference type="ARBA" id="ARBA00022837"/>
    </source>
</evidence>
<evidence type="ECO:0000256" key="5">
    <source>
        <dbReference type="ARBA" id="ARBA00022801"/>
    </source>
</evidence>
<evidence type="ECO:0000256" key="1">
    <source>
        <dbReference type="ARBA" id="ARBA00001913"/>
    </source>
</evidence>
<evidence type="ECO:0000256" key="2">
    <source>
        <dbReference type="ARBA" id="ARBA00008779"/>
    </source>
</evidence>
<reference evidence="8 9" key="1">
    <citation type="submission" date="2018-03" db="EMBL/GenBank/DDBJ databases">
        <title>Genomic Encyclopedia of Archaeal and Bacterial Type Strains, Phase II (KMG-II): from individual species to whole genera.</title>
        <authorList>
            <person name="Goeker M."/>
        </authorList>
    </citation>
    <scope>NUCLEOTIDE SEQUENCE [LARGE SCALE GENOMIC DNA]</scope>
    <source>
        <strain evidence="8 9">DSM 29328</strain>
    </source>
</reference>
<keyword evidence="6" id="KW-0106">Calcium</keyword>
<evidence type="ECO:0000256" key="3">
    <source>
        <dbReference type="ARBA" id="ARBA00022723"/>
    </source>
</evidence>